<keyword evidence="1" id="KW-0472">Membrane</keyword>
<name>A0ABW5UMP4_9BURK</name>
<dbReference type="RefSeq" id="WP_066470717.1">
    <property type="nucleotide sequence ID" value="NZ_BCNT01000001.1"/>
</dbReference>
<sequence>MVVFERWLGLTYQSLKSRPRFGKAGPDHALMLILFLGVLSSLLAVRVLLLLLVSALLRLLPMPRLILVGILLVLLIGLLAGVVLMGLLIHRLAPFS</sequence>
<feature type="transmembrane region" description="Helical" evidence="1">
    <location>
        <begin position="29"/>
        <end position="53"/>
    </location>
</feature>
<dbReference type="EMBL" id="JBHUMV010000003">
    <property type="protein sequence ID" value="MFD2753859.1"/>
    <property type="molecule type" value="Genomic_DNA"/>
</dbReference>
<evidence type="ECO:0000313" key="3">
    <source>
        <dbReference type="Proteomes" id="UP001597463"/>
    </source>
</evidence>
<reference evidence="3" key="1">
    <citation type="journal article" date="2019" name="Int. J. Syst. Evol. Microbiol.">
        <title>The Global Catalogue of Microorganisms (GCM) 10K type strain sequencing project: providing services to taxonomists for standard genome sequencing and annotation.</title>
        <authorList>
            <consortium name="The Broad Institute Genomics Platform"/>
            <consortium name="The Broad Institute Genome Sequencing Center for Infectious Disease"/>
            <person name="Wu L."/>
            <person name="Ma J."/>
        </authorList>
    </citation>
    <scope>NUCLEOTIDE SEQUENCE [LARGE SCALE GENOMIC DNA]</scope>
    <source>
        <strain evidence="3">TISTR 1906</strain>
    </source>
</reference>
<dbReference type="Proteomes" id="UP001597463">
    <property type="component" value="Unassembled WGS sequence"/>
</dbReference>
<proteinExistence type="predicted"/>
<keyword evidence="1" id="KW-0812">Transmembrane</keyword>
<organism evidence="2 3">
    <name type="scientific">Comamonas terrae</name>
    <dbReference type="NCBI Taxonomy" id="673548"/>
    <lineage>
        <taxon>Bacteria</taxon>
        <taxon>Pseudomonadati</taxon>
        <taxon>Pseudomonadota</taxon>
        <taxon>Betaproteobacteria</taxon>
        <taxon>Burkholderiales</taxon>
        <taxon>Comamonadaceae</taxon>
        <taxon>Comamonas</taxon>
    </lineage>
</organism>
<evidence type="ECO:0000256" key="1">
    <source>
        <dbReference type="SAM" id="Phobius"/>
    </source>
</evidence>
<feature type="transmembrane region" description="Helical" evidence="1">
    <location>
        <begin position="65"/>
        <end position="89"/>
    </location>
</feature>
<evidence type="ECO:0008006" key="4">
    <source>
        <dbReference type="Google" id="ProtNLM"/>
    </source>
</evidence>
<comment type="caution">
    <text evidence="2">The sequence shown here is derived from an EMBL/GenBank/DDBJ whole genome shotgun (WGS) entry which is preliminary data.</text>
</comment>
<gene>
    <name evidence="2" type="ORF">ACFSW6_07140</name>
</gene>
<accession>A0ABW5UMP4</accession>
<protein>
    <recommendedName>
        <fullName evidence="4">Phage holin family protein</fullName>
    </recommendedName>
</protein>
<keyword evidence="3" id="KW-1185">Reference proteome</keyword>
<keyword evidence="1" id="KW-1133">Transmembrane helix</keyword>
<evidence type="ECO:0000313" key="2">
    <source>
        <dbReference type="EMBL" id="MFD2753859.1"/>
    </source>
</evidence>